<protein>
    <recommendedName>
        <fullName evidence="5">TraD/TraG TraM recognition site domain-containing protein</fullName>
    </recommendedName>
</protein>
<accession>A0ABQ9X8A8</accession>
<name>A0ABQ9X8A8_9EUKA</name>
<feature type="region of interest" description="Disordered" evidence="1">
    <location>
        <begin position="600"/>
        <end position="646"/>
    </location>
</feature>
<organism evidence="3 4">
    <name type="scientific">Blattamonas nauphoetae</name>
    <dbReference type="NCBI Taxonomy" id="2049346"/>
    <lineage>
        <taxon>Eukaryota</taxon>
        <taxon>Metamonada</taxon>
        <taxon>Preaxostyla</taxon>
        <taxon>Oxymonadida</taxon>
        <taxon>Blattamonas</taxon>
    </lineage>
</organism>
<feature type="transmembrane region" description="Helical" evidence="2">
    <location>
        <begin position="6"/>
        <end position="29"/>
    </location>
</feature>
<keyword evidence="4" id="KW-1185">Reference proteome</keyword>
<keyword evidence="2" id="KW-1133">Transmembrane helix</keyword>
<evidence type="ECO:0008006" key="5">
    <source>
        <dbReference type="Google" id="ProtNLM"/>
    </source>
</evidence>
<reference evidence="3 4" key="1">
    <citation type="journal article" date="2022" name="bioRxiv">
        <title>Genomics of Preaxostyla Flagellates Illuminates Evolutionary Transitions and the Path Towards Mitochondrial Loss.</title>
        <authorList>
            <person name="Novak L.V.F."/>
            <person name="Treitli S.C."/>
            <person name="Pyrih J."/>
            <person name="Halakuc P."/>
            <person name="Pipaliya S.V."/>
            <person name="Vacek V."/>
            <person name="Brzon O."/>
            <person name="Soukal P."/>
            <person name="Eme L."/>
            <person name="Dacks J.B."/>
            <person name="Karnkowska A."/>
            <person name="Elias M."/>
            <person name="Hampl V."/>
        </authorList>
    </citation>
    <scope>NUCLEOTIDE SEQUENCE [LARGE SCALE GENOMIC DNA]</scope>
    <source>
        <strain evidence="3">NAU3</strain>
        <tissue evidence="3">Gut</tissue>
    </source>
</reference>
<gene>
    <name evidence="3" type="ORF">BLNAU_16455</name>
</gene>
<evidence type="ECO:0000313" key="3">
    <source>
        <dbReference type="EMBL" id="KAK2948636.1"/>
    </source>
</evidence>
<keyword evidence="2" id="KW-0472">Membrane</keyword>
<dbReference type="Proteomes" id="UP001281761">
    <property type="component" value="Unassembled WGS sequence"/>
</dbReference>
<dbReference type="EMBL" id="JARBJD010000172">
    <property type="protein sequence ID" value="KAK2948636.1"/>
    <property type="molecule type" value="Genomic_DNA"/>
</dbReference>
<evidence type="ECO:0000256" key="2">
    <source>
        <dbReference type="SAM" id="Phobius"/>
    </source>
</evidence>
<feature type="compositionally biased region" description="Basic and acidic residues" evidence="1">
    <location>
        <begin position="607"/>
        <end position="625"/>
    </location>
</feature>
<sequence>MHIFVIHLVALFDLALVIAFVDLSLFVGLSRSVLIINTRLMEDDYYRAFYVNGHPGIGKSQMLIYLIHCLMKEVDKVAIIYVPIDMPVITILVDRSDGCNPIKIRCHNSSLGESWYSGHFPVIRIVDSVDPFANETMQDVFTVYAASPTQFEQHMEHEPRDIMRWKGDYPFWTEGEFYTMMQCLELTSPEFWIRPVATTTIVNLHPLVVTLLGTHGYLTDGPKPSSGEGQLSRITSPHVGMSPELADTVDMQGILNSRNNLFIRLNVIEVFGLSPRALSADLDDIFDQMNKVFGVDGFTLTGPEASLVFSTLAATHIKDEPVSEFASRLLTMLTRIQAKDFPKEIGDGKMPGPNRRYKLKHKVNEDLLRSHSRFTLYSTTPDLFPTSYCTFPVIDRRAVQSAELDAADAFANNVLYYESLYDSALDKEHRSWKGIDSFIVSQHEDSFKLLTFRNAVNSKHKPFNSLLIERLKNLMADQHTKTVRSGKKILRRKAEVDVYFIWIVRSEDVKKYIDQHTVFQDPKKRHSSAYLPFKTGVVSVSDLLLNEFSGLKGPLTKRPKVKLPWTKDSPEFRECFVMKKEMAGDQHLQMGIEMQPIIPQETTPQPHADEGEIEVKDETDTEEKLIPVCPPKRKSSKAKNKDKSLS</sequence>
<proteinExistence type="predicted"/>
<keyword evidence="2" id="KW-0812">Transmembrane</keyword>
<comment type="caution">
    <text evidence="3">The sequence shown here is derived from an EMBL/GenBank/DDBJ whole genome shotgun (WGS) entry which is preliminary data.</text>
</comment>
<evidence type="ECO:0000256" key="1">
    <source>
        <dbReference type="SAM" id="MobiDB-lite"/>
    </source>
</evidence>
<evidence type="ECO:0000313" key="4">
    <source>
        <dbReference type="Proteomes" id="UP001281761"/>
    </source>
</evidence>